<evidence type="ECO:0000259" key="7">
    <source>
        <dbReference type="PROSITE" id="PS50850"/>
    </source>
</evidence>
<dbReference type="RefSeq" id="WP_114545099.1">
    <property type="nucleotide sequence ID" value="NZ_PPTT01000003.1"/>
</dbReference>
<dbReference type="PRINTS" id="PR01036">
    <property type="entry name" value="TCRTETB"/>
</dbReference>
<dbReference type="Gene3D" id="1.20.1250.20">
    <property type="entry name" value="MFS general substrate transporter like domains"/>
    <property type="match status" value="1"/>
</dbReference>
<dbReference type="Proteomes" id="UP000253817">
    <property type="component" value="Unassembled WGS sequence"/>
</dbReference>
<dbReference type="Pfam" id="PF07690">
    <property type="entry name" value="MFS_1"/>
    <property type="match status" value="1"/>
</dbReference>
<dbReference type="EMBL" id="QICC01000002">
    <property type="protein sequence ID" value="RNM43235.1"/>
    <property type="molecule type" value="Genomic_DNA"/>
</dbReference>
<dbReference type="GO" id="GO:0005886">
    <property type="term" value="C:plasma membrane"/>
    <property type="evidence" value="ECO:0007669"/>
    <property type="project" value="UniProtKB-SubCell"/>
</dbReference>
<reference evidence="11" key="2">
    <citation type="submission" date="2018-05" db="EMBL/GenBank/DDBJ databases">
        <title>Genome Sequencing of selected type strains of the family Eggerthellaceae.</title>
        <authorList>
            <person name="Danylec N."/>
            <person name="Stoll D.A."/>
            <person name="Doetsch A."/>
            <person name="Huch M."/>
        </authorList>
    </citation>
    <scope>NUCLEOTIDE SEQUENCE [LARGE SCALE GENOMIC DNA]</scope>
    <source>
        <strain evidence="11">DSM 16107</strain>
    </source>
</reference>
<evidence type="ECO:0000256" key="4">
    <source>
        <dbReference type="ARBA" id="ARBA00022989"/>
    </source>
</evidence>
<dbReference type="InterPro" id="IPR020846">
    <property type="entry name" value="MFS_dom"/>
</dbReference>
<feature type="transmembrane region" description="Helical" evidence="6">
    <location>
        <begin position="439"/>
        <end position="463"/>
    </location>
</feature>
<evidence type="ECO:0000256" key="5">
    <source>
        <dbReference type="ARBA" id="ARBA00023136"/>
    </source>
</evidence>
<comment type="subcellular location">
    <subcellularLocation>
        <location evidence="1">Cell membrane</location>
        <topology evidence="1">Multi-pass membrane protein</topology>
    </subcellularLocation>
</comment>
<feature type="transmembrane region" description="Helical" evidence="6">
    <location>
        <begin position="332"/>
        <end position="352"/>
    </location>
</feature>
<evidence type="ECO:0000256" key="6">
    <source>
        <dbReference type="SAM" id="Phobius"/>
    </source>
</evidence>
<dbReference type="InterPro" id="IPR011701">
    <property type="entry name" value="MFS"/>
</dbReference>
<feature type="transmembrane region" description="Helical" evidence="6">
    <location>
        <begin position="269"/>
        <end position="294"/>
    </location>
</feature>
<sequence>MQQATGAGAGETTRSKKSMMVMILACSFLASFAQTMVNIALPDVADHFGVTLSMANWLIVGYTVVAATSITLEAFLLNRFGLRRVFFVGTGAIALGSALALVAPDFPTLVGCRLVQAVGTGLFYPTATSVLTTISPKRLLGVRLALNSGAIAVGLAVAPVVSGLVLTFFGWRAMFVVPCALAAALMAVGFSRMHDVRPRQSEKVDLLSAVLSLVGLGALVYGLGEITHDFFPALAGLLVGAAVIALFVHRQLKRENPLLNLRPLAHPRFTIGIGLNMLGAMVSFSLSVLLPLYYEGAQGLTAFFAGALLLGPVLVNAGFLFTGGKVYDRWGIWPLVPGGFALAVVGLTGVVLAAGGRVTWVVVLASVAAYAGLGFVTAPSKTAGLAQLPSEMLPHGAAINSTFVQIANAVGSALFVGILSSDVLHDTAAGLSKPAAYAAGFADTMMIAIGIAVAAGALAFFYARALHKKR</sequence>
<feature type="transmembrane region" description="Helical" evidence="6">
    <location>
        <begin position="54"/>
        <end position="77"/>
    </location>
</feature>
<organism evidence="9 11">
    <name type="scientific">Eggerthella sinensis</name>
    <dbReference type="NCBI Taxonomy" id="242230"/>
    <lineage>
        <taxon>Bacteria</taxon>
        <taxon>Bacillati</taxon>
        <taxon>Actinomycetota</taxon>
        <taxon>Coriobacteriia</taxon>
        <taxon>Eggerthellales</taxon>
        <taxon>Eggerthellaceae</taxon>
        <taxon>Eggerthella</taxon>
    </lineage>
</organism>
<feature type="transmembrane region" description="Helical" evidence="6">
    <location>
        <begin position="84"/>
        <end position="102"/>
    </location>
</feature>
<feature type="transmembrane region" description="Helical" evidence="6">
    <location>
        <begin position="114"/>
        <end position="132"/>
    </location>
</feature>
<feature type="transmembrane region" description="Helical" evidence="6">
    <location>
        <begin position="230"/>
        <end position="248"/>
    </location>
</feature>
<reference evidence="8 10" key="1">
    <citation type="journal article" date="2018" name="Elife">
        <title>Discovery and characterization of a prevalent human gut bacterial enzyme sufficient for the inactivation of a family of plant toxins.</title>
        <authorList>
            <person name="Koppel N."/>
            <person name="Bisanz J.E."/>
            <person name="Pandelia M.E."/>
            <person name="Turnbaugh P.J."/>
            <person name="Balskus E.P."/>
        </authorList>
    </citation>
    <scope>NUCLEOTIDE SEQUENCE [LARGE SCALE GENOMIC DNA]</scope>
    <source>
        <strain evidence="8 10">DSM 16107</strain>
    </source>
</reference>
<dbReference type="InterPro" id="IPR036259">
    <property type="entry name" value="MFS_trans_sf"/>
</dbReference>
<keyword evidence="10" id="KW-1185">Reference proteome</keyword>
<keyword evidence="4 6" id="KW-1133">Transmembrane helix</keyword>
<keyword evidence="5 6" id="KW-0472">Membrane</keyword>
<accession>A0A3N0J227</accession>
<dbReference type="GO" id="GO:0022857">
    <property type="term" value="F:transmembrane transporter activity"/>
    <property type="evidence" value="ECO:0007669"/>
    <property type="project" value="InterPro"/>
</dbReference>
<dbReference type="Gene3D" id="1.20.1720.10">
    <property type="entry name" value="Multidrug resistance protein D"/>
    <property type="match status" value="1"/>
</dbReference>
<evidence type="ECO:0000256" key="1">
    <source>
        <dbReference type="ARBA" id="ARBA00004651"/>
    </source>
</evidence>
<feature type="transmembrane region" description="Helical" evidence="6">
    <location>
        <begin position="206"/>
        <end position="224"/>
    </location>
</feature>
<feature type="transmembrane region" description="Helical" evidence="6">
    <location>
        <begin position="21"/>
        <end position="42"/>
    </location>
</feature>
<feature type="transmembrane region" description="Helical" evidence="6">
    <location>
        <begin position="300"/>
        <end position="320"/>
    </location>
</feature>
<comment type="caution">
    <text evidence="9">The sequence shown here is derived from an EMBL/GenBank/DDBJ whole genome shotgun (WGS) entry which is preliminary data.</text>
</comment>
<reference evidence="9" key="3">
    <citation type="journal article" date="2019" name="Microbiol. Resour. Announc.">
        <title>Draft Genome Sequences of Type Strains of Gordonibacter faecihominis, Paraeggerthella hongkongensis, Parvibacter caecicola,Slackia equolifaciens, Slackia faecicanis, and Slackia isoflavoniconvertens.</title>
        <authorList>
            <person name="Danylec N."/>
            <person name="Stoll D.A."/>
            <person name="Dotsch A."/>
            <person name="Huch M."/>
        </authorList>
    </citation>
    <scope>NUCLEOTIDE SEQUENCE</scope>
    <source>
        <strain evidence="9">DSM 16107</strain>
    </source>
</reference>
<dbReference type="PANTHER" id="PTHR42718:SF9">
    <property type="entry name" value="MAJOR FACILITATOR SUPERFAMILY MULTIDRUG TRANSPORTER MFSC"/>
    <property type="match status" value="1"/>
</dbReference>
<name>A0A3N0J227_9ACTN</name>
<gene>
    <name evidence="8" type="ORF">C1876_02200</name>
    <name evidence="9" type="ORF">DMP09_00815</name>
</gene>
<feature type="transmembrane region" description="Helical" evidence="6">
    <location>
        <begin position="144"/>
        <end position="169"/>
    </location>
</feature>
<dbReference type="PROSITE" id="PS50850">
    <property type="entry name" value="MFS"/>
    <property type="match status" value="1"/>
</dbReference>
<proteinExistence type="predicted"/>
<protein>
    <submittedName>
        <fullName evidence="9">MFS transporter</fullName>
    </submittedName>
</protein>
<feature type="transmembrane region" description="Helical" evidence="6">
    <location>
        <begin position="397"/>
        <end position="419"/>
    </location>
</feature>
<evidence type="ECO:0000313" key="8">
    <source>
        <dbReference type="EMBL" id="RDB71069.1"/>
    </source>
</evidence>
<evidence type="ECO:0000313" key="9">
    <source>
        <dbReference type="EMBL" id="RNM43235.1"/>
    </source>
</evidence>
<keyword evidence="2" id="KW-0813">Transport</keyword>
<dbReference type="PANTHER" id="PTHR42718">
    <property type="entry name" value="MAJOR FACILITATOR SUPERFAMILY MULTIDRUG TRANSPORTER MFSC"/>
    <property type="match status" value="1"/>
</dbReference>
<dbReference type="Proteomes" id="UP000270112">
    <property type="component" value="Unassembled WGS sequence"/>
</dbReference>
<dbReference type="OrthoDB" id="3177375at2"/>
<evidence type="ECO:0000256" key="3">
    <source>
        <dbReference type="ARBA" id="ARBA00022692"/>
    </source>
</evidence>
<evidence type="ECO:0000256" key="2">
    <source>
        <dbReference type="ARBA" id="ARBA00022448"/>
    </source>
</evidence>
<feature type="transmembrane region" description="Helical" evidence="6">
    <location>
        <begin position="358"/>
        <end position="376"/>
    </location>
</feature>
<dbReference type="EMBL" id="PPTT01000003">
    <property type="protein sequence ID" value="RDB71069.1"/>
    <property type="molecule type" value="Genomic_DNA"/>
</dbReference>
<evidence type="ECO:0000313" key="10">
    <source>
        <dbReference type="Proteomes" id="UP000253817"/>
    </source>
</evidence>
<keyword evidence="3 6" id="KW-0812">Transmembrane</keyword>
<evidence type="ECO:0000313" key="11">
    <source>
        <dbReference type="Proteomes" id="UP000270112"/>
    </source>
</evidence>
<feature type="transmembrane region" description="Helical" evidence="6">
    <location>
        <begin position="175"/>
        <end position="194"/>
    </location>
</feature>
<dbReference type="SUPFAM" id="SSF103473">
    <property type="entry name" value="MFS general substrate transporter"/>
    <property type="match status" value="1"/>
</dbReference>
<dbReference type="AlphaFoldDB" id="A0A3N0J227"/>
<feature type="domain" description="Major facilitator superfamily (MFS) profile" evidence="7">
    <location>
        <begin position="19"/>
        <end position="467"/>
    </location>
</feature>